<evidence type="ECO:0000313" key="3">
    <source>
        <dbReference type="Proteomes" id="UP001159405"/>
    </source>
</evidence>
<name>A0ABN8P5W7_9CNID</name>
<evidence type="ECO:0000313" key="2">
    <source>
        <dbReference type="EMBL" id="CAH3134915.1"/>
    </source>
</evidence>
<reference evidence="2 3" key="1">
    <citation type="submission" date="2022-05" db="EMBL/GenBank/DDBJ databases">
        <authorList>
            <consortium name="Genoscope - CEA"/>
            <person name="William W."/>
        </authorList>
    </citation>
    <scope>NUCLEOTIDE SEQUENCE [LARGE SCALE GENOMIC DNA]</scope>
</reference>
<feature type="compositionally biased region" description="Polar residues" evidence="1">
    <location>
        <begin position="174"/>
        <end position="189"/>
    </location>
</feature>
<dbReference type="EMBL" id="CALNXK010000055">
    <property type="protein sequence ID" value="CAH3134915.1"/>
    <property type="molecule type" value="Genomic_DNA"/>
</dbReference>
<feature type="region of interest" description="Disordered" evidence="1">
    <location>
        <begin position="174"/>
        <end position="203"/>
    </location>
</feature>
<feature type="region of interest" description="Disordered" evidence="1">
    <location>
        <begin position="101"/>
        <end position="123"/>
    </location>
</feature>
<keyword evidence="3" id="KW-1185">Reference proteome</keyword>
<protein>
    <submittedName>
        <fullName evidence="2">Uncharacterized protein</fullName>
    </submittedName>
</protein>
<organism evidence="2 3">
    <name type="scientific">Porites lobata</name>
    <dbReference type="NCBI Taxonomy" id="104759"/>
    <lineage>
        <taxon>Eukaryota</taxon>
        <taxon>Metazoa</taxon>
        <taxon>Cnidaria</taxon>
        <taxon>Anthozoa</taxon>
        <taxon>Hexacorallia</taxon>
        <taxon>Scleractinia</taxon>
        <taxon>Fungiina</taxon>
        <taxon>Poritidae</taxon>
        <taxon>Porites</taxon>
    </lineage>
</organism>
<gene>
    <name evidence="2" type="ORF">PLOB_00037669</name>
</gene>
<accession>A0ABN8P5W7</accession>
<feature type="non-terminal residue" evidence="2">
    <location>
        <position position="292"/>
    </location>
</feature>
<dbReference type="Proteomes" id="UP001159405">
    <property type="component" value="Unassembled WGS sequence"/>
</dbReference>
<sequence>MNGTVIHPGDKVTVTLTFNDEKDLKNNNLPNKNEKQIQRTKTLPEGSKQREQENHKTKDGKQLQRPTLTSRRSSSLLSLNIEGLLIVPELEKRLRRNSYGGVSANEAQKAAEKETAVDPSDGMLTTSLWDVSTVGMNFEQGNPGQETTGLKECTKHRSNIAAVENKQKLCSLRQDSSQNSMADISSSVADKQDAKPKPVRKRSSSLSDLWQLKQFLEDNQYERIKLRRVKIIKFCSTSVNSRRKMKSNGSIMSTTQVQSAMLSISEGIFATSLSEKNCLTLKESVKSCTEEN</sequence>
<evidence type="ECO:0000256" key="1">
    <source>
        <dbReference type="SAM" id="MobiDB-lite"/>
    </source>
</evidence>
<proteinExistence type="predicted"/>
<feature type="compositionally biased region" description="Basic and acidic residues" evidence="1">
    <location>
        <begin position="47"/>
        <end position="62"/>
    </location>
</feature>
<comment type="caution">
    <text evidence="2">The sequence shown here is derived from an EMBL/GenBank/DDBJ whole genome shotgun (WGS) entry which is preliminary data.</text>
</comment>
<feature type="region of interest" description="Disordered" evidence="1">
    <location>
        <begin position="22"/>
        <end position="72"/>
    </location>
</feature>